<dbReference type="EMBL" id="CAJNOH010000135">
    <property type="protein sequence ID" value="CAF0897638.1"/>
    <property type="molecule type" value="Genomic_DNA"/>
</dbReference>
<proteinExistence type="predicted"/>
<gene>
    <name evidence="4" type="ORF">JBS370_LOCUS22185</name>
    <name evidence="3" type="ORF">JXQ802_LOCUS17207</name>
    <name evidence="2" type="ORF">PYM288_LOCUS9356</name>
    <name evidence="1" type="ORF">ZHD862_LOCUS3420</name>
</gene>
<dbReference type="Proteomes" id="UP000663864">
    <property type="component" value="Unassembled WGS sequence"/>
</dbReference>
<accession>A0A813U502</accession>
<evidence type="ECO:0000313" key="4">
    <source>
        <dbReference type="EMBL" id="CAF3925878.1"/>
    </source>
</evidence>
<dbReference type="Proteomes" id="UP000663870">
    <property type="component" value="Unassembled WGS sequence"/>
</dbReference>
<organism evidence="1 5">
    <name type="scientific">Rotaria sordida</name>
    <dbReference type="NCBI Taxonomy" id="392033"/>
    <lineage>
        <taxon>Eukaryota</taxon>
        <taxon>Metazoa</taxon>
        <taxon>Spiralia</taxon>
        <taxon>Gnathifera</taxon>
        <taxon>Rotifera</taxon>
        <taxon>Eurotatoria</taxon>
        <taxon>Bdelloidea</taxon>
        <taxon>Philodinida</taxon>
        <taxon>Philodinidae</taxon>
        <taxon>Rotaria</taxon>
    </lineage>
</organism>
<evidence type="ECO:0000313" key="6">
    <source>
        <dbReference type="Proteomes" id="UP000663870"/>
    </source>
</evidence>
<keyword evidence="6" id="KW-1185">Reference proteome</keyword>
<evidence type="ECO:0000313" key="1">
    <source>
        <dbReference type="EMBL" id="CAF0821743.1"/>
    </source>
</evidence>
<name>A0A813U502_9BILA</name>
<comment type="caution">
    <text evidence="1">The sequence shown here is derived from an EMBL/GenBank/DDBJ whole genome shotgun (WGS) entry which is preliminary data.</text>
</comment>
<dbReference type="Proteomes" id="UP000663854">
    <property type="component" value="Unassembled WGS sequence"/>
</dbReference>
<dbReference type="EMBL" id="CAJNOL010000431">
    <property type="protein sequence ID" value="CAF1061772.1"/>
    <property type="molecule type" value="Genomic_DNA"/>
</dbReference>
<evidence type="ECO:0000313" key="3">
    <source>
        <dbReference type="EMBL" id="CAF1061772.1"/>
    </source>
</evidence>
<dbReference type="AlphaFoldDB" id="A0A813U502"/>
<dbReference type="EMBL" id="CAJNOT010000074">
    <property type="protein sequence ID" value="CAF0821743.1"/>
    <property type="molecule type" value="Genomic_DNA"/>
</dbReference>
<protein>
    <submittedName>
        <fullName evidence="1">Uncharacterized protein</fullName>
    </submittedName>
</protein>
<dbReference type="EMBL" id="CAJOBD010003056">
    <property type="protein sequence ID" value="CAF3925878.1"/>
    <property type="molecule type" value="Genomic_DNA"/>
</dbReference>
<dbReference type="Proteomes" id="UP000663836">
    <property type="component" value="Unassembled WGS sequence"/>
</dbReference>
<sequence length="336" mass="38145">MNVFNRILLIYSVIQILKSDPINRNIIIDGNFDDWLDVRSYTDPVDNINGTVYQESPWFPSLKIPDCHDTDSKKQTDIPKHIYNPNVNIVEFKIAHDDSSFYIYYRVVDDGVIGKTSVGSDPFNPSDPSTPSAGRFYIKTIINLDMNDTTGIWLNEDGFYPTAPGFDGRFRIEFYNGTYNQGSYADHGTNNSNETSYVKEENKQNKFLIRPAAQAYSTVYIYWSQKPTLDEIKRCLDGPYALPTPYDNHYVCFSKDCAPGPFNGIVTYARSSKGNELEMRAPFLGFLLNKDTGLSTLQLGMTVNISLSLETTPEYSTPQEWVSDTTATIQYTLSER</sequence>
<evidence type="ECO:0000313" key="2">
    <source>
        <dbReference type="EMBL" id="CAF0897638.1"/>
    </source>
</evidence>
<evidence type="ECO:0000313" key="5">
    <source>
        <dbReference type="Proteomes" id="UP000663864"/>
    </source>
</evidence>
<reference evidence="1" key="1">
    <citation type="submission" date="2021-02" db="EMBL/GenBank/DDBJ databases">
        <authorList>
            <person name="Nowell W R."/>
        </authorList>
    </citation>
    <scope>NUCLEOTIDE SEQUENCE</scope>
</reference>